<comment type="caution">
    <text evidence="1">The sequence shown here is derived from an EMBL/GenBank/DDBJ whole genome shotgun (WGS) entry which is preliminary data.</text>
</comment>
<evidence type="ECO:0000313" key="1">
    <source>
        <dbReference type="EMBL" id="KAK7017155.1"/>
    </source>
</evidence>
<sequence>MSAPALAVQELWDSIIDYLTSSHDYSSAALVCRSFVPRAQRNLFRVVVIEKQPWPAMDFYNPGSPNPGISSTLVARRLATLLDESPHLLPYIQTLEIADSGPKCYDILARIPWSHLQTLIIRLLAFLQTSCFEHIKALAGINSLRGLYFARHADPWSIRQILPASQSLTSLRLSHQDWTRIRDAGTAALSTSRRPRIEKLSLKTCTGVTVFLAQVFDFEGLRTLELIESFTPDMPEFLSRFGSTVESITLSPPEWEPDRYKDADGLNLGCYFPHLTTIKFTSSPTATIDAGRMYPILPLVGR</sequence>
<dbReference type="InterPro" id="IPR032675">
    <property type="entry name" value="LRR_dom_sf"/>
</dbReference>
<name>A0AAW0AWI6_9AGAR</name>
<dbReference type="Proteomes" id="UP001362999">
    <property type="component" value="Unassembled WGS sequence"/>
</dbReference>
<evidence type="ECO:0000313" key="2">
    <source>
        <dbReference type="Proteomes" id="UP001362999"/>
    </source>
</evidence>
<evidence type="ECO:0008006" key="3">
    <source>
        <dbReference type="Google" id="ProtNLM"/>
    </source>
</evidence>
<reference evidence="1 2" key="1">
    <citation type="journal article" date="2024" name="J Genomics">
        <title>Draft genome sequencing and assembly of Favolaschia claudopus CIRM-BRFM 2984 isolated from oak limbs.</title>
        <authorList>
            <person name="Navarro D."/>
            <person name="Drula E."/>
            <person name="Chaduli D."/>
            <person name="Cazenave R."/>
            <person name="Ahrendt S."/>
            <person name="Wang J."/>
            <person name="Lipzen A."/>
            <person name="Daum C."/>
            <person name="Barry K."/>
            <person name="Grigoriev I.V."/>
            <person name="Favel A."/>
            <person name="Rosso M.N."/>
            <person name="Martin F."/>
        </authorList>
    </citation>
    <scope>NUCLEOTIDE SEQUENCE [LARGE SCALE GENOMIC DNA]</scope>
    <source>
        <strain evidence="1 2">CIRM-BRFM 2984</strain>
    </source>
</reference>
<dbReference type="SUPFAM" id="SSF52047">
    <property type="entry name" value="RNI-like"/>
    <property type="match status" value="1"/>
</dbReference>
<protein>
    <recommendedName>
        <fullName evidence="3">F-box domain-containing protein</fullName>
    </recommendedName>
</protein>
<gene>
    <name evidence="1" type="ORF">R3P38DRAFT_2716590</name>
</gene>
<keyword evidence="2" id="KW-1185">Reference proteome</keyword>
<dbReference type="Gene3D" id="3.80.10.10">
    <property type="entry name" value="Ribonuclease Inhibitor"/>
    <property type="match status" value="1"/>
</dbReference>
<accession>A0AAW0AWI6</accession>
<dbReference type="EMBL" id="JAWWNJ010000048">
    <property type="protein sequence ID" value="KAK7017155.1"/>
    <property type="molecule type" value="Genomic_DNA"/>
</dbReference>
<dbReference type="AlphaFoldDB" id="A0AAW0AWI6"/>
<organism evidence="1 2">
    <name type="scientific">Favolaschia claudopus</name>
    <dbReference type="NCBI Taxonomy" id="2862362"/>
    <lineage>
        <taxon>Eukaryota</taxon>
        <taxon>Fungi</taxon>
        <taxon>Dikarya</taxon>
        <taxon>Basidiomycota</taxon>
        <taxon>Agaricomycotina</taxon>
        <taxon>Agaricomycetes</taxon>
        <taxon>Agaricomycetidae</taxon>
        <taxon>Agaricales</taxon>
        <taxon>Marasmiineae</taxon>
        <taxon>Mycenaceae</taxon>
        <taxon>Favolaschia</taxon>
    </lineage>
</organism>
<proteinExistence type="predicted"/>